<evidence type="ECO:0000256" key="1">
    <source>
        <dbReference type="SAM" id="MobiDB-lite"/>
    </source>
</evidence>
<reference evidence="4" key="1">
    <citation type="journal article" date="2019" name="Int. J. Syst. Evol. Microbiol.">
        <title>The Global Catalogue of Microorganisms (GCM) 10K type strain sequencing project: providing services to taxonomists for standard genome sequencing and annotation.</title>
        <authorList>
            <consortium name="The Broad Institute Genomics Platform"/>
            <consortium name="The Broad Institute Genome Sequencing Center for Infectious Disease"/>
            <person name="Wu L."/>
            <person name="Ma J."/>
        </authorList>
    </citation>
    <scope>NUCLEOTIDE SEQUENCE [LARGE SCALE GENOMIC DNA]</scope>
    <source>
        <strain evidence="4">CGMCC 1.13666</strain>
    </source>
</reference>
<dbReference type="Pfam" id="PF12728">
    <property type="entry name" value="HTH_17"/>
    <property type="match status" value="1"/>
</dbReference>
<accession>A0ABW2EWN5</accession>
<dbReference type="Proteomes" id="UP001596411">
    <property type="component" value="Unassembled WGS sequence"/>
</dbReference>
<proteinExistence type="predicted"/>
<dbReference type="EMBL" id="JBHSZP010000018">
    <property type="protein sequence ID" value="MFC7090112.1"/>
    <property type="molecule type" value="Genomic_DNA"/>
</dbReference>
<evidence type="ECO:0000313" key="3">
    <source>
        <dbReference type="EMBL" id="MFC7090112.1"/>
    </source>
</evidence>
<protein>
    <submittedName>
        <fullName evidence="3">Helix-turn-helix transcriptional regulator</fullName>
    </submittedName>
</protein>
<feature type="domain" description="Helix-turn-helix" evidence="2">
    <location>
        <begin position="31"/>
        <end position="79"/>
    </location>
</feature>
<evidence type="ECO:0000259" key="2">
    <source>
        <dbReference type="Pfam" id="PF12728"/>
    </source>
</evidence>
<name>A0ABW2EWN5_9GAMM</name>
<sequence length="90" mass="10015">MSSTDTYPEPATYKGGSLPPEATTVLPRLMNQRDLANYLGKSTAWCERARWAGEGPRFIKLGRHVRYRADDVLAWIEEQARTSSTTGGAK</sequence>
<feature type="region of interest" description="Disordered" evidence="1">
    <location>
        <begin position="1"/>
        <end position="20"/>
    </location>
</feature>
<dbReference type="InterPro" id="IPR009061">
    <property type="entry name" value="DNA-bd_dom_put_sf"/>
</dbReference>
<evidence type="ECO:0000313" key="4">
    <source>
        <dbReference type="Proteomes" id="UP001596411"/>
    </source>
</evidence>
<comment type="caution">
    <text evidence="3">The sequence shown here is derived from an EMBL/GenBank/DDBJ whole genome shotgun (WGS) entry which is preliminary data.</text>
</comment>
<dbReference type="RefSeq" id="WP_346063582.1">
    <property type="nucleotide sequence ID" value="NZ_BAAADR010000018.1"/>
</dbReference>
<organism evidence="3 4">
    <name type="scientific">Halomonas salifodinae</name>
    <dbReference type="NCBI Taxonomy" id="438745"/>
    <lineage>
        <taxon>Bacteria</taxon>
        <taxon>Pseudomonadati</taxon>
        <taxon>Pseudomonadota</taxon>
        <taxon>Gammaproteobacteria</taxon>
        <taxon>Oceanospirillales</taxon>
        <taxon>Halomonadaceae</taxon>
        <taxon>Halomonas</taxon>
    </lineage>
</organism>
<gene>
    <name evidence="3" type="ORF">ACFQH5_11205</name>
</gene>
<dbReference type="SUPFAM" id="SSF46955">
    <property type="entry name" value="Putative DNA-binding domain"/>
    <property type="match status" value="1"/>
</dbReference>
<dbReference type="InterPro" id="IPR041657">
    <property type="entry name" value="HTH_17"/>
</dbReference>
<keyword evidence="4" id="KW-1185">Reference proteome</keyword>